<evidence type="ECO:0000256" key="2">
    <source>
        <dbReference type="ARBA" id="ARBA00022578"/>
    </source>
</evidence>
<dbReference type="InterPro" id="IPR001584">
    <property type="entry name" value="Integrase_cat-core"/>
</dbReference>
<feature type="domain" description="Integrase catalytic" evidence="6">
    <location>
        <begin position="115"/>
        <end position="288"/>
    </location>
</feature>
<dbReference type="STRING" id="716544.wcw_0749"/>
<keyword evidence="4" id="KW-0233">DNA recombination</keyword>
<dbReference type="Proteomes" id="UP000001505">
    <property type="component" value="Chromosome"/>
</dbReference>
<keyword evidence="3" id="KW-0238">DNA-binding</keyword>
<dbReference type="GO" id="GO:0003677">
    <property type="term" value="F:DNA binding"/>
    <property type="evidence" value="ECO:0007669"/>
    <property type="project" value="UniProtKB-KW"/>
</dbReference>
<dbReference type="HOGENOM" id="CLU_020626_4_0_0"/>
<keyword evidence="9" id="KW-1185">Reference proteome</keyword>
<dbReference type="EMBL" id="CP001928">
    <property type="protein sequence ID" value="ADI38116.1"/>
    <property type="molecule type" value="Genomic_DNA"/>
</dbReference>
<dbReference type="InterPro" id="IPR036397">
    <property type="entry name" value="RNaseH_sf"/>
</dbReference>
<dbReference type="NCBIfam" id="NF033546">
    <property type="entry name" value="transpos_IS21"/>
    <property type="match status" value="1"/>
</dbReference>
<dbReference type="Gene3D" id="1.10.10.60">
    <property type="entry name" value="Homeodomain-like"/>
    <property type="match status" value="1"/>
</dbReference>
<dbReference type="EMBL" id="CP001928">
    <property type="protein sequence ID" value="ADI39225.1"/>
    <property type="molecule type" value="Genomic_DNA"/>
</dbReference>
<feature type="domain" description="HTH IS21-type" evidence="5">
    <location>
        <begin position="5"/>
        <end position="67"/>
    </location>
</feature>
<dbReference type="eggNOG" id="COG4584">
    <property type="taxonomic scope" value="Bacteria"/>
</dbReference>
<dbReference type="Gene3D" id="3.30.420.10">
    <property type="entry name" value="Ribonuclease H-like superfamily/Ribonuclease H"/>
    <property type="match status" value="1"/>
</dbReference>
<dbReference type="PANTHER" id="PTHR35004">
    <property type="entry name" value="TRANSPOSASE RV3428C-RELATED"/>
    <property type="match status" value="1"/>
</dbReference>
<gene>
    <name evidence="7" type="ordered locus">wcw_0749</name>
    <name evidence="8" type="ordered locus">wcw_1887</name>
</gene>
<accession>D6YT30</accession>
<reference evidence="8 9" key="1">
    <citation type="journal article" date="2010" name="PLoS ONE">
        <title>The Waddlia genome: a window into chlamydial biology.</title>
        <authorList>
            <person name="Bertelli C."/>
            <person name="Collyn F."/>
            <person name="Croxatto A."/>
            <person name="Ruckert C."/>
            <person name="Polkinghorne A."/>
            <person name="Kebbi-Beghdadi C."/>
            <person name="Goesmann A."/>
            <person name="Vaughan L."/>
            <person name="Greub G."/>
        </authorList>
    </citation>
    <scope>NUCLEOTIDE SEQUENCE [LARGE SCALE GENOMIC DNA]</scope>
    <source>
        <strain evidence="9">ATCC VR-1470 / WSU 86-1044</strain>
        <strain evidence="8">WSU 86-1044</strain>
    </source>
</reference>
<dbReference type="Pfam" id="PF00665">
    <property type="entry name" value="rve"/>
    <property type="match status" value="1"/>
</dbReference>
<sequence length="327" mass="38987">MITQEYFMEIQILRKQGKGIRQIANELCLSRNTVRKYLRSKKPPKYHSNQKRPSKLDPFKAFLEKRIKNAGRHFIPATVLYREIKELGYQGGITILRDWVRKGKKQVESQKRVVRFETPPGHQAQVDWTVVSKGLYAFVMILGYSRCAYVEFVQSTNEESLMRCHQNAFEYFGGFCKELLYDNMKTVVIQRDKYGPSQHGFQKAFWDFSKHWGFIPRLCRPYRAKTKGKVERFIGYLKRSFYYPLVTKEDHDLYSLNYEVKKWLSEIANKRWIKELKSTPQRRFVEESKHLQPLAPAYFSDKRCQIRQIEIVRPHPLEIYEMTGDMI</sequence>
<dbReference type="KEGG" id="wch:wcw_0749"/>
<dbReference type="PROSITE" id="PS50994">
    <property type="entry name" value="INTEGRASE"/>
    <property type="match status" value="1"/>
</dbReference>
<evidence type="ECO:0000313" key="9">
    <source>
        <dbReference type="Proteomes" id="UP000001505"/>
    </source>
</evidence>
<dbReference type="GO" id="GO:0006310">
    <property type="term" value="P:DNA recombination"/>
    <property type="evidence" value="ECO:0007669"/>
    <property type="project" value="UniProtKB-KW"/>
</dbReference>
<dbReference type="InterPro" id="IPR012337">
    <property type="entry name" value="RNaseH-like_sf"/>
</dbReference>
<organism evidence="8 9">
    <name type="scientific">Waddlia chondrophila (strain ATCC VR-1470 / WSU 86-1044)</name>
    <dbReference type="NCBI Taxonomy" id="716544"/>
    <lineage>
        <taxon>Bacteria</taxon>
        <taxon>Pseudomonadati</taxon>
        <taxon>Chlamydiota</taxon>
        <taxon>Chlamydiia</taxon>
        <taxon>Parachlamydiales</taxon>
        <taxon>Waddliaceae</taxon>
        <taxon>Waddlia</taxon>
    </lineage>
</organism>
<evidence type="ECO:0000256" key="3">
    <source>
        <dbReference type="ARBA" id="ARBA00023125"/>
    </source>
</evidence>
<proteinExistence type="inferred from homology"/>
<dbReference type="KEGG" id="wch:wcw_1887"/>
<keyword evidence="2" id="KW-0815">Transposition</keyword>
<dbReference type="AlphaFoldDB" id="D6YT30"/>
<dbReference type="InterPro" id="IPR017894">
    <property type="entry name" value="HTH_IS21_transposase_type"/>
</dbReference>
<evidence type="ECO:0000256" key="1">
    <source>
        <dbReference type="ARBA" id="ARBA00009277"/>
    </source>
</evidence>
<dbReference type="SUPFAM" id="SSF53098">
    <property type="entry name" value="Ribonuclease H-like"/>
    <property type="match status" value="1"/>
</dbReference>
<dbReference type="PANTHER" id="PTHR35004:SF6">
    <property type="entry name" value="TRANSPOSASE"/>
    <property type="match status" value="1"/>
</dbReference>
<evidence type="ECO:0000313" key="8">
    <source>
        <dbReference type="EMBL" id="ADI39225.1"/>
    </source>
</evidence>
<comment type="similarity">
    <text evidence="1">Belongs to the transposase IS21/IS408/IS1162 family.</text>
</comment>
<name>D6YT30_WADCW</name>
<evidence type="ECO:0000313" key="7">
    <source>
        <dbReference type="EMBL" id="ADI38116.1"/>
    </source>
</evidence>
<dbReference type="GO" id="GO:0032196">
    <property type="term" value="P:transposition"/>
    <property type="evidence" value="ECO:0007669"/>
    <property type="project" value="UniProtKB-KW"/>
</dbReference>
<evidence type="ECO:0000259" key="5">
    <source>
        <dbReference type="PROSITE" id="PS50531"/>
    </source>
</evidence>
<dbReference type="GO" id="GO:0015074">
    <property type="term" value="P:DNA integration"/>
    <property type="evidence" value="ECO:0007669"/>
    <property type="project" value="InterPro"/>
</dbReference>
<evidence type="ECO:0000259" key="6">
    <source>
        <dbReference type="PROSITE" id="PS50994"/>
    </source>
</evidence>
<protein>
    <submittedName>
        <fullName evidence="8">Transposase</fullName>
    </submittedName>
</protein>
<dbReference type="PROSITE" id="PS50531">
    <property type="entry name" value="HTH_IS21"/>
    <property type="match status" value="1"/>
</dbReference>
<evidence type="ECO:0000256" key="4">
    <source>
        <dbReference type="ARBA" id="ARBA00023172"/>
    </source>
</evidence>